<reference evidence="2 3" key="1">
    <citation type="submission" date="2019-03" db="EMBL/GenBank/DDBJ databases">
        <title>Genomic Encyclopedia of Type Strains, Phase IV (KMG-IV): sequencing the most valuable type-strain genomes for metagenomic binning, comparative biology and taxonomic classification.</title>
        <authorList>
            <person name="Goeker M."/>
        </authorList>
    </citation>
    <scope>NUCLEOTIDE SEQUENCE [LARGE SCALE GENOMIC DNA]</scope>
    <source>
        <strain evidence="2 3">DSM 16326</strain>
    </source>
</reference>
<protein>
    <recommendedName>
        <fullName evidence="4">Integral membrane protein DUF2282</fullName>
    </recommendedName>
</protein>
<evidence type="ECO:0000313" key="2">
    <source>
        <dbReference type="EMBL" id="TDX99552.1"/>
    </source>
</evidence>
<evidence type="ECO:0008006" key="4">
    <source>
        <dbReference type="Google" id="ProtNLM"/>
    </source>
</evidence>
<name>A0A4R8IR10_9GAMM</name>
<comment type="caution">
    <text evidence="2">The sequence shown here is derived from an EMBL/GenBank/DDBJ whole genome shotgun (WGS) entry which is preliminary data.</text>
</comment>
<dbReference type="Proteomes" id="UP000294914">
    <property type="component" value="Unassembled WGS sequence"/>
</dbReference>
<sequence>MISRRKFAKLSIASIAGSMFATAPVLAGSGDKEAKVKCYGVNKCKGHNDCQTAKNQCKGHGSCKGQGFIKMSKHACQEIGGSVNSPE</sequence>
<keyword evidence="1" id="KW-0732">Signal</keyword>
<proteinExistence type="predicted"/>
<evidence type="ECO:0000313" key="3">
    <source>
        <dbReference type="Proteomes" id="UP000294914"/>
    </source>
</evidence>
<keyword evidence="3" id="KW-1185">Reference proteome</keyword>
<gene>
    <name evidence="2" type="ORF">EDC23_2336</name>
</gene>
<dbReference type="OrthoDB" id="5616300at2"/>
<feature type="chain" id="PRO_5020941091" description="Integral membrane protein DUF2282" evidence="1">
    <location>
        <begin position="28"/>
        <end position="87"/>
    </location>
</feature>
<dbReference type="RefSeq" id="WP_134084712.1">
    <property type="nucleotide sequence ID" value="NZ_SOQX01000007.1"/>
</dbReference>
<feature type="signal peptide" evidence="1">
    <location>
        <begin position="1"/>
        <end position="27"/>
    </location>
</feature>
<accession>A0A4R8IR10</accession>
<dbReference type="EMBL" id="SOQX01000007">
    <property type="protein sequence ID" value="TDX99552.1"/>
    <property type="molecule type" value="Genomic_DNA"/>
</dbReference>
<dbReference type="AlphaFoldDB" id="A0A4R8IR10"/>
<evidence type="ECO:0000256" key="1">
    <source>
        <dbReference type="SAM" id="SignalP"/>
    </source>
</evidence>
<organism evidence="2 3">
    <name type="scientific">Thiohalophilus thiocyanatoxydans</name>
    <dbReference type="NCBI Taxonomy" id="381308"/>
    <lineage>
        <taxon>Bacteria</taxon>
        <taxon>Pseudomonadati</taxon>
        <taxon>Pseudomonadota</taxon>
        <taxon>Gammaproteobacteria</taxon>
        <taxon>Thiohalomonadales</taxon>
        <taxon>Thiohalophilaceae</taxon>
        <taxon>Thiohalophilus</taxon>
    </lineage>
</organism>